<comment type="cofactor">
    <cofactor evidence="1">
        <name>Mg(2+)</name>
        <dbReference type="ChEBI" id="CHEBI:18420"/>
    </cofactor>
</comment>
<gene>
    <name evidence="4" type="ORF">OA50_02558</name>
</gene>
<evidence type="ECO:0000256" key="2">
    <source>
        <dbReference type="ARBA" id="ARBA00022801"/>
    </source>
</evidence>
<dbReference type="PANTHER" id="PTHR43046">
    <property type="entry name" value="GDP-MANNOSE MANNOSYL HYDROLASE"/>
    <property type="match status" value="1"/>
</dbReference>
<dbReference type="InterPro" id="IPR000086">
    <property type="entry name" value="NUDIX_hydrolase_dom"/>
</dbReference>
<protein>
    <submittedName>
        <fullName evidence="4">Mutator protein MutT</fullName>
    </submittedName>
</protein>
<keyword evidence="2" id="KW-0378">Hydrolase</keyword>
<reference evidence="4 5" key="1">
    <citation type="submission" date="2014-10" db="EMBL/GenBank/DDBJ databases">
        <title>Genome sequence of Ponticoccus sp. strain UMTAT08 isolated from clonal culture of toxic dinoflagellate Alexandrium tamiyavanichii.</title>
        <authorList>
            <person name="Gan H.Y."/>
            <person name="Muhd D.-D."/>
            <person name="Mohd Noor M.E."/>
            <person name="Yeong Y.S."/>
            <person name="Usup G."/>
        </authorList>
    </citation>
    <scope>NUCLEOTIDE SEQUENCE [LARGE SCALE GENOMIC DNA]</scope>
    <source>
        <strain evidence="4 5">UMTAT08</strain>
    </source>
</reference>
<dbReference type="Pfam" id="PF00293">
    <property type="entry name" value="NUDIX"/>
    <property type="match status" value="1"/>
</dbReference>
<organism evidence="4 5">
    <name type="scientific">Mameliella alba</name>
    <dbReference type="NCBI Taxonomy" id="561184"/>
    <lineage>
        <taxon>Bacteria</taxon>
        <taxon>Pseudomonadati</taxon>
        <taxon>Pseudomonadota</taxon>
        <taxon>Alphaproteobacteria</taxon>
        <taxon>Rhodobacterales</taxon>
        <taxon>Roseobacteraceae</taxon>
        <taxon>Mameliella</taxon>
    </lineage>
</organism>
<dbReference type="Proteomes" id="UP000030960">
    <property type="component" value="Unassembled WGS sequence"/>
</dbReference>
<dbReference type="PROSITE" id="PS51462">
    <property type="entry name" value="NUDIX"/>
    <property type="match status" value="1"/>
</dbReference>
<dbReference type="GO" id="GO:0016787">
    <property type="term" value="F:hydrolase activity"/>
    <property type="evidence" value="ECO:0007669"/>
    <property type="project" value="UniProtKB-KW"/>
</dbReference>
<dbReference type="Gene3D" id="3.90.79.10">
    <property type="entry name" value="Nucleoside Triphosphate Pyrophosphohydrolase"/>
    <property type="match status" value="1"/>
</dbReference>
<proteinExistence type="predicted"/>
<name>A0A0B3S280_9RHOB</name>
<sequence>MDNDDLIRPTVRAVIRKGNLVLVQVKQAASGQRYLTLPGGRQEVGETMQHCLMRECLEEIGVAPEVGDVRHVADVFRKRAGGVRQLIEVLFDCAVPDAYVPVLGARPDKRQVATIWADPARPEAPFLPRYDLALMRGDAPVHLGRLDCATP</sequence>
<feature type="domain" description="Nudix hydrolase" evidence="3">
    <location>
        <begin position="6"/>
        <end position="140"/>
    </location>
</feature>
<dbReference type="AlphaFoldDB" id="A0A0B3S280"/>
<accession>A0A0B3S280</accession>
<dbReference type="PANTHER" id="PTHR43046:SF14">
    <property type="entry name" value="MUTT_NUDIX FAMILY PROTEIN"/>
    <property type="match status" value="1"/>
</dbReference>
<dbReference type="RefSeq" id="WP_043141799.1">
    <property type="nucleotide sequence ID" value="NZ_JSUQ01000009.1"/>
</dbReference>
<dbReference type="EMBL" id="JSUQ01000009">
    <property type="protein sequence ID" value="KHQ53013.1"/>
    <property type="molecule type" value="Genomic_DNA"/>
</dbReference>
<dbReference type="InterPro" id="IPR015797">
    <property type="entry name" value="NUDIX_hydrolase-like_dom_sf"/>
</dbReference>
<evidence type="ECO:0000259" key="3">
    <source>
        <dbReference type="PROSITE" id="PS51462"/>
    </source>
</evidence>
<evidence type="ECO:0000313" key="4">
    <source>
        <dbReference type="EMBL" id="KHQ53013.1"/>
    </source>
</evidence>
<dbReference type="SUPFAM" id="SSF55811">
    <property type="entry name" value="Nudix"/>
    <property type="match status" value="1"/>
</dbReference>
<dbReference type="OrthoDB" id="542521at2"/>
<evidence type="ECO:0000256" key="1">
    <source>
        <dbReference type="ARBA" id="ARBA00001946"/>
    </source>
</evidence>
<evidence type="ECO:0000313" key="5">
    <source>
        <dbReference type="Proteomes" id="UP000030960"/>
    </source>
</evidence>
<comment type="caution">
    <text evidence="4">The sequence shown here is derived from an EMBL/GenBank/DDBJ whole genome shotgun (WGS) entry which is preliminary data.</text>
</comment>
<keyword evidence="5" id="KW-1185">Reference proteome</keyword>
<dbReference type="STRING" id="561184.SAMN05216376_110168"/>